<dbReference type="PANTHER" id="PTHR43833:SF5">
    <property type="entry name" value="TRK SYSTEM POTASSIUM UPTAKE PROTEIN TRKA"/>
    <property type="match status" value="1"/>
</dbReference>
<dbReference type="PROSITE" id="PS51202">
    <property type="entry name" value="RCK_C"/>
    <property type="match status" value="1"/>
</dbReference>
<dbReference type="GO" id="GO:0015079">
    <property type="term" value="F:potassium ion transmembrane transporter activity"/>
    <property type="evidence" value="ECO:0007669"/>
    <property type="project" value="InterPro"/>
</dbReference>
<evidence type="ECO:0000256" key="4">
    <source>
        <dbReference type="ARBA" id="ARBA00022958"/>
    </source>
</evidence>
<dbReference type="Pfam" id="PF02254">
    <property type="entry name" value="TrkA_N"/>
    <property type="match status" value="1"/>
</dbReference>
<feature type="domain" description="RCK N-terminal" evidence="7">
    <location>
        <begin position="1"/>
        <end position="119"/>
    </location>
</feature>
<evidence type="ECO:0000256" key="2">
    <source>
        <dbReference type="ARBA" id="ARBA00022448"/>
    </source>
</evidence>
<gene>
    <name evidence="9" type="ORF">DFR64_1520</name>
</gene>
<evidence type="ECO:0000256" key="6">
    <source>
        <dbReference type="ARBA" id="ARBA00023065"/>
    </source>
</evidence>
<dbReference type="InterPro" id="IPR050721">
    <property type="entry name" value="Trk_Ktr_HKT_K-transport"/>
</dbReference>
<dbReference type="PRINTS" id="PR00335">
    <property type="entry name" value="KUPTAKETRKA"/>
</dbReference>
<dbReference type="PANTHER" id="PTHR43833">
    <property type="entry name" value="POTASSIUM CHANNEL PROTEIN 2-RELATED-RELATED"/>
    <property type="match status" value="1"/>
</dbReference>
<dbReference type="SUPFAM" id="SSF116726">
    <property type="entry name" value="TrkA C-terminal domain-like"/>
    <property type="match status" value="1"/>
</dbReference>
<dbReference type="Gene3D" id="3.40.50.720">
    <property type="entry name" value="NAD(P)-binding Rossmann-like Domain"/>
    <property type="match status" value="1"/>
</dbReference>
<dbReference type="Proteomes" id="UP000256388">
    <property type="component" value="Unassembled WGS sequence"/>
</dbReference>
<evidence type="ECO:0000313" key="10">
    <source>
        <dbReference type="Proteomes" id="UP000256388"/>
    </source>
</evidence>
<comment type="caution">
    <text evidence="9">The sequence shown here is derived from an EMBL/GenBank/DDBJ whole genome shotgun (WGS) entry which is preliminary data.</text>
</comment>
<evidence type="ECO:0000259" key="7">
    <source>
        <dbReference type="PROSITE" id="PS51201"/>
    </source>
</evidence>
<evidence type="ECO:0000313" key="9">
    <source>
        <dbReference type="EMBL" id="REG11628.1"/>
    </source>
</evidence>
<evidence type="ECO:0000256" key="1">
    <source>
        <dbReference type="ARBA" id="ARBA00017378"/>
    </source>
</evidence>
<protein>
    <recommendedName>
        <fullName evidence="1">Trk system potassium uptake protein TrkA</fullName>
    </recommendedName>
</protein>
<keyword evidence="5" id="KW-0520">NAD</keyword>
<evidence type="ECO:0000259" key="8">
    <source>
        <dbReference type="PROSITE" id="PS51202"/>
    </source>
</evidence>
<dbReference type="GO" id="GO:0005886">
    <property type="term" value="C:plasma membrane"/>
    <property type="evidence" value="ECO:0007669"/>
    <property type="project" value="InterPro"/>
</dbReference>
<dbReference type="Gene3D" id="3.30.70.1450">
    <property type="entry name" value="Regulator of K+ conductance, C-terminal domain"/>
    <property type="match status" value="1"/>
</dbReference>
<dbReference type="AlphaFoldDB" id="A0A347ZR87"/>
<dbReference type="SUPFAM" id="SSF51735">
    <property type="entry name" value="NAD(P)-binding Rossmann-fold domains"/>
    <property type="match status" value="1"/>
</dbReference>
<proteinExistence type="predicted"/>
<evidence type="ECO:0000256" key="5">
    <source>
        <dbReference type="ARBA" id="ARBA00023027"/>
    </source>
</evidence>
<name>A0A347ZR87_9CHLR</name>
<sequence>MKTMVIGGGKVGEFIADFLQKQGHNVVVVEERREELERLHKEVGEQNVVLGSGTDPVVLESSGIRQMDVVAAVTGKDEVNLVVASLARFEFNVPRVIARVNNPKNAWMFTDDMGVDAALNQAELIGHLILEEMSLGDMVPLLKLRRGQYSLIEEKVHPLSIMAGKRIEEIKLPDQCVLIAVLRKDDMIIPHGKVEIQAADEIIALAHFSQLDELDAILGPAGQR</sequence>
<reference evidence="9 10" key="1">
    <citation type="submission" date="2018-08" db="EMBL/GenBank/DDBJ databases">
        <title>Genomic Encyclopedia of Type Strains, Phase IV (KMG-IV): sequencing the most valuable type-strain genomes for metagenomic binning, comparative biology and taxonomic classification.</title>
        <authorList>
            <person name="Goeker M."/>
        </authorList>
    </citation>
    <scope>NUCLEOTIDE SEQUENCE [LARGE SCALE GENOMIC DNA]</scope>
    <source>
        <strain evidence="9 10">DSM 23923</strain>
    </source>
</reference>
<dbReference type="InterPro" id="IPR036291">
    <property type="entry name" value="NAD(P)-bd_dom_sf"/>
</dbReference>
<keyword evidence="4" id="KW-0630">Potassium</keyword>
<dbReference type="PROSITE" id="PS51201">
    <property type="entry name" value="RCK_N"/>
    <property type="match status" value="1"/>
</dbReference>
<dbReference type="InterPro" id="IPR036721">
    <property type="entry name" value="RCK_C_sf"/>
</dbReference>
<dbReference type="RefSeq" id="WP_116224750.1">
    <property type="nucleotide sequence ID" value="NZ_AP018437.1"/>
</dbReference>
<dbReference type="Pfam" id="PF02080">
    <property type="entry name" value="TrkA_C"/>
    <property type="match status" value="1"/>
</dbReference>
<feature type="domain" description="RCK C-terminal" evidence="8">
    <location>
        <begin position="139"/>
        <end position="220"/>
    </location>
</feature>
<keyword evidence="6" id="KW-0406">Ion transport</keyword>
<dbReference type="InterPro" id="IPR006037">
    <property type="entry name" value="RCK_C"/>
</dbReference>
<accession>A0A347ZR87</accession>
<keyword evidence="10" id="KW-1185">Reference proteome</keyword>
<dbReference type="InterPro" id="IPR003148">
    <property type="entry name" value="RCK_N"/>
</dbReference>
<dbReference type="InterPro" id="IPR006036">
    <property type="entry name" value="K_uptake_TrkA"/>
</dbReference>
<keyword evidence="3" id="KW-0633">Potassium transport</keyword>
<dbReference type="OrthoDB" id="9775180at2"/>
<evidence type="ECO:0000256" key="3">
    <source>
        <dbReference type="ARBA" id="ARBA00022538"/>
    </source>
</evidence>
<dbReference type="EMBL" id="QUMS01000001">
    <property type="protein sequence ID" value="REG11628.1"/>
    <property type="molecule type" value="Genomic_DNA"/>
</dbReference>
<organism evidence="9 10">
    <name type="scientific">Pelolinea submarina</name>
    <dbReference type="NCBI Taxonomy" id="913107"/>
    <lineage>
        <taxon>Bacteria</taxon>
        <taxon>Bacillati</taxon>
        <taxon>Chloroflexota</taxon>
        <taxon>Anaerolineae</taxon>
        <taxon>Anaerolineales</taxon>
        <taxon>Anaerolineaceae</taxon>
        <taxon>Pelolinea</taxon>
    </lineage>
</organism>
<keyword evidence="2" id="KW-0813">Transport</keyword>